<dbReference type="Gene3D" id="2.160.20.20">
    <property type="match status" value="1"/>
</dbReference>
<keyword evidence="2" id="KW-0732">Signal</keyword>
<comment type="caution">
    <text evidence="3">The sequence shown here is derived from an EMBL/GenBank/DDBJ whole genome shotgun (WGS) entry which is preliminary data.</text>
</comment>
<reference evidence="3 4" key="1">
    <citation type="submission" date="2023-04" db="EMBL/GenBank/DDBJ databases">
        <title>A novel bacteria isolated from coastal sediment.</title>
        <authorList>
            <person name="Liu X.-J."/>
            <person name="Du Z.-J."/>
        </authorList>
    </citation>
    <scope>NUCLEOTIDE SEQUENCE [LARGE SCALE GENOMIC DNA]</scope>
    <source>
        <strain evidence="3 4">SDUM461003</strain>
    </source>
</reference>
<keyword evidence="1" id="KW-0472">Membrane</keyword>
<dbReference type="RefSeq" id="WP_308949716.1">
    <property type="nucleotide sequence ID" value="NZ_JARXHW010000015.1"/>
</dbReference>
<evidence type="ECO:0000256" key="1">
    <source>
        <dbReference type="SAM" id="Phobius"/>
    </source>
</evidence>
<dbReference type="EMBL" id="JARXHW010000015">
    <property type="protein sequence ID" value="MDQ8207543.1"/>
    <property type="molecule type" value="Genomic_DNA"/>
</dbReference>
<organism evidence="3 4">
    <name type="scientific">Thalassobacterium maritimum</name>
    <dbReference type="NCBI Taxonomy" id="3041265"/>
    <lineage>
        <taxon>Bacteria</taxon>
        <taxon>Pseudomonadati</taxon>
        <taxon>Verrucomicrobiota</taxon>
        <taxon>Opitutia</taxon>
        <taxon>Puniceicoccales</taxon>
        <taxon>Coraliomargaritaceae</taxon>
        <taxon>Thalassobacterium</taxon>
    </lineage>
</organism>
<dbReference type="InterPro" id="IPR012332">
    <property type="entry name" value="Autotransporter_pectin_lyase_C"/>
</dbReference>
<proteinExistence type="predicted"/>
<accession>A0ABU1ATZ1</accession>
<protein>
    <recommendedName>
        <fullName evidence="5">PEP-CTERM protein-sorting domain-containing protein</fullName>
    </recommendedName>
</protein>
<name>A0ABU1ATZ1_9BACT</name>
<sequence>MNQITIASITLLTLSSISMIQAAPVTISGNQTLQGQTGVGELIATNNGAGNNATAIQLRNGYTLTIEDGAIVNLSSGINISQGVNGNGANLTMEVGSTLNVGSGLSMSGNATGGTSFITMEGGVLDVGGNFGAGSQYAASFTIEGDDATIDVGGNVNAYENSVFNFNLGTGGVSSIDAEGTMTITSGASLVVDGSAYSGSSSITLFQFATDSLTGIFDVADITLTELDGYSLVYGADSIYLAIPEPSSFVFGAGILAFGAVLLRRPRVS</sequence>
<feature type="chain" id="PRO_5045291259" description="PEP-CTERM protein-sorting domain-containing protein" evidence="2">
    <location>
        <begin position="23"/>
        <end position="269"/>
    </location>
</feature>
<evidence type="ECO:0000313" key="4">
    <source>
        <dbReference type="Proteomes" id="UP001225316"/>
    </source>
</evidence>
<feature type="signal peptide" evidence="2">
    <location>
        <begin position="1"/>
        <end position="22"/>
    </location>
</feature>
<keyword evidence="1" id="KW-0812">Transmembrane</keyword>
<feature type="transmembrane region" description="Helical" evidence="1">
    <location>
        <begin position="246"/>
        <end position="263"/>
    </location>
</feature>
<evidence type="ECO:0000313" key="3">
    <source>
        <dbReference type="EMBL" id="MDQ8207543.1"/>
    </source>
</evidence>
<evidence type="ECO:0000256" key="2">
    <source>
        <dbReference type="SAM" id="SignalP"/>
    </source>
</evidence>
<keyword evidence="4" id="KW-1185">Reference proteome</keyword>
<evidence type="ECO:0008006" key="5">
    <source>
        <dbReference type="Google" id="ProtNLM"/>
    </source>
</evidence>
<dbReference type="Proteomes" id="UP001225316">
    <property type="component" value="Unassembled WGS sequence"/>
</dbReference>
<gene>
    <name evidence="3" type="ORF">QEH52_08485</name>
</gene>
<keyword evidence="1" id="KW-1133">Transmembrane helix</keyword>